<dbReference type="RefSeq" id="WP_038061830.1">
    <property type="nucleotide sequence ID" value="NZ_FOVB01000001.1"/>
</dbReference>
<dbReference type="Proteomes" id="UP000027725">
    <property type="component" value="Unassembled WGS sequence"/>
</dbReference>
<evidence type="ECO:0000313" key="5">
    <source>
        <dbReference type="Proteomes" id="UP000027725"/>
    </source>
</evidence>
<dbReference type="STRING" id="1185766.SAMN05216224_101219"/>
<dbReference type="EMBL" id="JHEH01000002">
    <property type="protein sequence ID" value="KEP71309.1"/>
    <property type="molecule type" value="Genomic_DNA"/>
</dbReference>
<dbReference type="OrthoDB" id="9787219at2"/>
<dbReference type="GO" id="GO:0051287">
    <property type="term" value="F:NAD binding"/>
    <property type="evidence" value="ECO:0007669"/>
    <property type="project" value="InterPro"/>
</dbReference>
<dbReference type="eggNOG" id="COG0111">
    <property type="taxonomic scope" value="Bacteria"/>
</dbReference>
<evidence type="ECO:0000256" key="2">
    <source>
        <dbReference type="ARBA" id="ARBA00023027"/>
    </source>
</evidence>
<dbReference type="SUPFAM" id="SSF51735">
    <property type="entry name" value="NAD(P)-binding Rossmann-fold domains"/>
    <property type="match status" value="1"/>
</dbReference>
<dbReference type="GO" id="GO:0016491">
    <property type="term" value="F:oxidoreductase activity"/>
    <property type="evidence" value="ECO:0007669"/>
    <property type="project" value="UniProtKB-KW"/>
</dbReference>
<dbReference type="Pfam" id="PF02826">
    <property type="entry name" value="2-Hacid_dh_C"/>
    <property type="match status" value="1"/>
</dbReference>
<sequence>MALLLISPKARADAWAEAFDAAGRPLIWGEAQVRDPAAITEIACWKPPEDMARYPNLRAVISAGAGVDQMPALPPGVALVRAVAPGIEEMVRDWVVMASLMLHRDMPRYLAQAGAGAWKGHPVAQSATCRVGILGMGRIGRLVAQSLGTLGFPVAGLSRSGQAVAGVQIFDASRQAEFLAQTDLLICLAPLTEETRGMIDADFLSHLPVGAKLVQAGRGAQLVLDDLRAALENGQIASAMLDVTDPEPLPETHWAWRDPRVIVTPHIGAETNAQEGARHALDVIAALEAGIDVPGQVDRQRGY</sequence>
<evidence type="ECO:0000256" key="1">
    <source>
        <dbReference type="ARBA" id="ARBA00023002"/>
    </source>
</evidence>
<comment type="caution">
    <text evidence="4">The sequence shown here is derived from an EMBL/GenBank/DDBJ whole genome shotgun (WGS) entry which is preliminary data.</text>
</comment>
<evidence type="ECO:0000313" key="4">
    <source>
        <dbReference type="EMBL" id="KEP71309.1"/>
    </source>
</evidence>
<keyword evidence="2" id="KW-0520">NAD</keyword>
<reference evidence="4 5" key="1">
    <citation type="submission" date="2014-03" db="EMBL/GenBank/DDBJ databases">
        <title>The draft genome sequence of Thioclava dalianensis DLFJ1-1.</title>
        <authorList>
            <person name="Lai Q."/>
            <person name="Shao Z."/>
        </authorList>
    </citation>
    <scope>NUCLEOTIDE SEQUENCE [LARGE SCALE GENOMIC DNA]</scope>
    <source>
        <strain evidence="4 5">DLFJ1-1</strain>
    </source>
</reference>
<dbReference type="InterPro" id="IPR036291">
    <property type="entry name" value="NAD(P)-bd_dom_sf"/>
</dbReference>
<dbReference type="CDD" id="cd12164">
    <property type="entry name" value="GDH_like_2"/>
    <property type="match status" value="1"/>
</dbReference>
<dbReference type="InterPro" id="IPR006140">
    <property type="entry name" value="D-isomer_DH_NAD-bd"/>
</dbReference>
<protein>
    <submittedName>
        <fullName evidence="4">3-phosphoglycerate dehydrogenase</fullName>
    </submittedName>
</protein>
<feature type="domain" description="D-isomer specific 2-hydroxyacid dehydrogenase NAD-binding" evidence="3">
    <location>
        <begin position="97"/>
        <end position="268"/>
    </location>
</feature>
<proteinExistence type="predicted"/>
<dbReference type="PANTHER" id="PTHR43333:SF1">
    <property type="entry name" value="D-ISOMER SPECIFIC 2-HYDROXYACID DEHYDROGENASE NAD-BINDING DOMAIN-CONTAINING PROTEIN"/>
    <property type="match status" value="1"/>
</dbReference>
<evidence type="ECO:0000259" key="3">
    <source>
        <dbReference type="Pfam" id="PF02826"/>
    </source>
</evidence>
<keyword evidence="1" id="KW-0560">Oxidoreductase</keyword>
<dbReference type="Gene3D" id="3.40.50.720">
    <property type="entry name" value="NAD(P)-binding Rossmann-like Domain"/>
    <property type="match status" value="2"/>
</dbReference>
<keyword evidence="5" id="KW-1185">Reference proteome</keyword>
<organism evidence="4 5">
    <name type="scientific">Thioclava dalianensis</name>
    <dbReference type="NCBI Taxonomy" id="1185766"/>
    <lineage>
        <taxon>Bacteria</taxon>
        <taxon>Pseudomonadati</taxon>
        <taxon>Pseudomonadota</taxon>
        <taxon>Alphaproteobacteria</taxon>
        <taxon>Rhodobacterales</taxon>
        <taxon>Paracoccaceae</taxon>
        <taxon>Thioclava</taxon>
    </lineage>
</organism>
<gene>
    <name evidence="4" type="ORF">DL1_06865</name>
</gene>
<dbReference type="PANTHER" id="PTHR43333">
    <property type="entry name" value="2-HACID_DH_C DOMAIN-CONTAINING PROTEIN"/>
    <property type="match status" value="1"/>
</dbReference>
<dbReference type="AlphaFoldDB" id="A0A074TI55"/>
<name>A0A074TI55_9RHOB</name>
<accession>A0A074TI55</accession>